<keyword evidence="6 10" id="KW-0328">Glycosyltransferase</keyword>
<dbReference type="Pfam" id="PF02277">
    <property type="entry name" value="DBI_PRT"/>
    <property type="match status" value="1"/>
</dbReference>
<keyword evidence="12" id="KW-1185">Reference proteome</keyword>
<evidence type="ECO:0000313" key="12">
    <source>
        <dbReference type="Proteomes" id="UP000677812"/>
    </source>
</evidence>
<dbReference type="PANTHER" id="PTHR43463">
    <property type="entry name" value="NICOTINATE-NUCLEOTIDE--DIMETHYLBENZIMIDAZOLE PHOSPHORIBOSYLTRANSFERASE"/>
    <property type="match status" value="1"/>
</dbReference>
<evidence type="ECO:0000256" key="3">
    <source>
        <dbReference type="ARBA" id="ARBA00011991"/>
    </source>
</evidence>
<dbReference type="InterPro" id="IPR017846">
    <property type="entry name" value="Nict_dMeBzImd_PRibTrfase_bact"/>
</dbReference>
<dbReference type="NCBIfam" id="NF000996">
    <property type="entry name" value="PRK00105.1"/>
    <property type="match status" value="1"/>
</dbReference>
<dbReference type="CDD" id="cd02439">
    <property type="entry name" value="DMB-PRT_CobT"/>
    <property type="match status" value="1"/>
</dbReference>
<evidence type="ECO:0000256" key="4">
    <source>
        <dbReference type="ARBA" id="ARBA00015486"/>
    </source>
</evidence>
<evidence type="ECO:0000256" key="6">
    <source>
        <dbReference type="ARBA" id="ARBA00022676"/>
    </source>
</evidence>
<dbReference type="HAMAP" id="MF_00230">
    <property type="entry name" value="CobT"/>
    <property type="match status" value="1"/>
</dbReference>
<dbReference type="SUPFAM" id="SSF52733">
    <property type="entry name" value="Nicotinate mononucleotide:5,6-dimethylbenzimidazole phosphoribosyltransferase (CobT)"/>
    <property type="match status" value="1"/>
</dbReference>
<comment type="caution">
    <text evidence="11">The sequence shown here is derived from an EMBL/GenBank/DDBJ whole genome shotgun (WGS) entry which is preliminary data.</text>
</comment>
<reference evidence="11 12" key="1">
    <citation type="submission" date="2021-04" db="EMBL/GenBank/DDBJ databases">
        <title>The complete genome sequence of Neokomagataea sp. TBRC 2177.</title>
        <authorList>
            <person name="Charoenyingcharoen P."/>
            <person name="Yukphan P."/>
        </authorList>
    </citation>
    <scope>NUCLEOTIDE SEQUENCE [LARGE SCALE GENOMIC DNA]</scope>
    <source>
        <strain evidence="11 12">TBRC 2177</strain>
    </source>
</reference>
<dbReference type="GO" id="GO:0008939">
    <property type="term" value="F:nicotinate-nucleotide-dimethylbenzimidazole phosphoribosyltransferase activity"/>
    <property type="evidence" value="ECO:0007669"/>
    <property type="project" value="UniProtKB-EC"/>
</dbReference>
<evidence type="ECO:0000256" key="9">
    <source>
        <dbReference type="ARBA" id="ARBA00047340"/>
    </source>
</evidence>
<sequence>MPSASSTPKNALFTPDFSSMEGLQAACAFLPPPCTESATVITEREHTLTKPPGSLGRLEDITLWLGTWQGTAKPQLDPAYVTIFAGNHGVTAQNVSPYPSSVTAQMVANFERGGAAINQLSRHANAHLSVLPLFDLTPTDDFSIAPAMSEERFLNAVKAGYRSVPHDARIFCPGEMGIGNTSAAAALATALLGHDASYWTGRGTGLNDAGVAHKATIIAHACTLHRTHAQNPLDIARCLGGHELAAIMGATLAARHHRIPTLLDGFVVTAAVLPLFAINPELLAHTRLAHCSAEAGHRALAQHMCLTPLLDLGLRLGEGSGAALVLPLLRAALTCHHNMATFTEASISNRE</sequence>
<dbReference type="EC" id="2.4.2.21" evidence="3 10"/>
<comment type="function">
    <text evidence="10">Catalyzes the synthesis of alpha-ribazole-5'-phosphate from nicotinate mononucleotide (NAMN) and 5,6-dimethylbenzimidazole (DMB).</text>
</comment>
<evidence type="ECO:0000256" key="8">
    <source>
        <dbReference type="ARBA" id="ARBA00030686"/>
    </source>
</evidence>
<feature type="active site" description="Proton acceptor" evidence="10">
    <location>
        <position position="318"/>
    </location>
</feature>
<name>A0ABS5E918_9PROT</name>
<dbReference type="Gene3D" id="1.10.1610.10">
    <property type="match status" value="1"/>
</dbReference>
<proteinExistence type="inferred from homology"/>
<gene>
    <name evidence="10 11" type="primary">cobT</name>
    <name evidence="11" type="ORF">KB213_10100</name>
</gene>
<keyword evidence="7 10" id="KW-0808">Transferase</keyword>
<evidence type="ECO:0000313" key="11">
    <source>
        <dbReference type="EMBL" id="MBR0560402.1"/>
    </source>
</evidence>
<evidence type="ECO:0000256" key="10">
    <source>
        <dbReference type="HAMAP-Rule" id="MF_00230"/>
    </source>
</evidence>
<evidence type="ECO:0000256" key="2">
    <source>
        <dbReference type="ARBA" id="ARBA00007110"/>
    </source>
</evidence>
<accession>A0ABS5E918</accession>
<keyword evidence="5 10" id="KW-0169">Cobalamin biosynthesis</keyword>
<organism evidence="11 12">
    <name type="scientific">Neokomagataea anthophila</name>
    <dbReference type="NCBI Taxonomy" id="2826925"/>
    <lineage>
        <taxon>Bacteria</taxon>
        <taxon>Pseudomonadati</taxon>
        <taxon>Pseudomonadota</taxon>
        <taxon>Alphaproteobacteria</taxon>
        <taxon>Acetobacterales</taxon>
        <taxon>Acetobacteraceae</taxon>
        <taxon>Neokomagataea</taxon>
    </lineage>
</organism>
<dbReference type="NCBIfam" id="TIGR03160">
    <property type="entry name" value="cobT_DBIPRT"/>
    <property type="match status" value="1"/>
</dbReference>
<dbReference type="EMBL" id="JAGRQH010000008">
    <property type="protein sequence ID" value="MBR0560402.1"/>
    <property type="molecule type" value="Genomic_DNA"/>
</dbReference>
<comment type="catalytic activity">
    <reaction evidence="9 10">
        <text>5,6-dimethylbenzimidazole + nicotinate beta-D-ribonucleotide = alpha-ribazole 5'-phosphate + nicotinate + H(+)</text>
        <dbReference type="Rhea" id="RHEA:11196"/>
        <dbReference type="ChEBI" id="CHEBI:15378"/>
        <dbReference type="ChEBI" id="CHEBI:15890"/>
        <dbReference type="ChEBI" id="CHEBI:32544"/>
        <dbReference type="ChEBI" id="CHEBI:57502"/>
        <dbReference type="ChEBI" id="CHEBI:57918"/>
        <dbReference type="EC" id="2.4.2.21"/>
    </reaction>
</comment>
<dbReference type="InterPro" id="IPR023195">
    <property type="entry name" value="Nict_dMeBzImd_PRibTrfase_N"/>
</dbReference>
<protein>
    <recommendedName>
        <fullName evidence="4 10">Nicotinate-nucleotide--dimethylbenzimidazole phosphoribosyltransferase</fullName>
        <shortName evidence="10">NN:DBI PRT</shortName>
        <ecNumber evidence="3 10">2.4.2.21</ecNumber>
    </recommendedName>
    <alternativeName>
        <fullName evidence="8 10">N(1)-alpha-phosphoribosyltransferase</fullName>
    </alternativeName>
</protein>
<comment type="similarity">
    <text evidence="2 10">Belongs to the CobT family.</text>
</comment>
<evidence type="ECO:0000256" key="1">
    <source>
        <dbReference type="ARBA" id="ARBA00005049"/>
    </source>
</evidence>
<dbReference type="InterPro" id="IPR003200">
    <property type="entry name" value="Nict_dMeBzImd_PRibTrfase"/>
</dbReference>
<dbReference type="Gene3D" id="3.40.50.10210">
    <property type="match status" value="1"/>
</dbReference>
<evidence type="ECO:0000256" key="5">
    <source>
        <dbReference type="ARBA" id="ARBA00022573"/>
    </source>
</evidence>
<dbReference type="PANTHER" id="PTHR43463:SF1">
    <property type="entry name" value="NICOTINATE-NUCLEOTIDE--DIMETHYLBENZIMIDAZOLE PHOSPHORIBOSYLTRANSFERASE"/>
    <property type="match status" value="1"/>
</dbReference>
<dbReference type="InterPro" id="IPR036087">
    <property type="entry name" value="Nict_dMeBzImd_PRibTrfase_sf"/>
</dbReference>
<evidence type="ECO:0000256" key="7">
    <source>
        <dbReference type="ARBA" id="ARBA00022679"/>
    </source>
</evidence>
<dbReference type="RefSeq" id="WP_211682771.1">
    <property type="nucleotide sequence ID" value="NZ_JAGRQH010000008.1"/>
</dbReference>
<comment type="pathway">
    <text evidence="1 10">Nucleoside biosynthesis; alpha-ribazole biosynthesis; alpha-ribazole from 5,6-dimethylbenzimidazole: step 1/2.</text>
</comment>
<dbReference type="Proteomes" id="UP000677812">
    <property type="component" value="Unassembled WGS sequence"/>
</dbReference>